<feature type="domain" description="Heavy metal binding" evidence="5">
    <location>
        <begin position="359"/>
        <end position="386"/>
    </location>
</feature>
<dbReference type="PANTHER" id="PTHR30097">
    <property type="entry name" value="CATION EFFLUX SYSTEM PROTEIN CUSB"/>
    <property type="match status" value="1"/>
</dbReference>
<evidence type="ECO:0000256" key="3">
    <source>
        <dbReference type="SAM" id="MobiDB-lite"/>
    </source>
</evidence>
<dbReference type="InterPro" id="IPR058791">
    <property type="entry name" value="3HB_CusB"/>
</dbReference>
<gene>
    <name evidence="9" type="ORF">MARGE09_P2559</name>
</gene>
<feature type="region of interest" description="Disordered" evidence="3">
    <location>
        <begin position="477"/>
        <end position="506"/>
    </location>
</feature>
<dbReference type="Pfam" id="PF25954">
    <property type="entry name" value="Beta-barrel_RND_2"/>
    <property type="match status" value="1"/>
</dbReference>
<evidence type="ECO:0000259" key="6">
    <source>
        <dbReference type="Pfam" id="PF25869"/>
    </source>
</evidence>
<dbReference type="InterPro" id="IPR058792">
    <property type="entry name" value="Beta-barrel_RND_2"/>
</dbReference>
<dbReference type="PANTHER" id="PTHR30097:SF15">
    <property type="entry name" value="CATION EFFLUX SYSTEM PROTEIN CUSB"/>
    <property type="match status" value="1"/>
</dbReference>
<protein>
    <submittedName>
        <fullName evidence="9">Membrane fusion protein, Cu(I)/Ag(I) efflux system</fullName>
    </submittedName>
</protein>
<dbReference type="GO" id="GO:0060003">
    <property type="term" value="P:copper ion export"/>
    <property type="evidence" value="ECO:0007669"/>
    <property type="project" value="TreeGrafter"/>
</dbReference>
<comment type="similarity">
    <text evidence="1">Belongs to the membrane fusion protein (MFP) (TC 8.A.1) family.</text>
</comment>
<feature type="chain" id="PRO_5042988390" evidence="4">
    <location>
        <begin position="22"/>
        <end position="657"/>
    </location>
</feature>
<feature type="domain" description="Heavy metal binding" evidence="5">
    <location>
        <begin position="55"/>
        <end position="81"/>
    </location>
</feature>
<evidence type="ECO:0000259" key="5">
    <source>
        <dbReference type="Pfam" id="PF19335"/>
    </source>
</evidence>
<dbReference type="InterPro" id="IPR051909">
    <property type="entry name" value="MFP_Cation_Efflux"/>
</dbReference>
<dbReference type="InterPro" id="IPR045800">
    <property type="entry name" value="HMBD"/>
</dbReference>
<feature type="domain" description="CusB-like three alpha-helical bundle" evidence="6">
    <location>
        <begin position="180"/>
        <end position="228"/>
    </location>
</feature>
<evidence type="ECO:0000259" key="7">
    <source>
        <dbReference type="Pfam" id="PF25919"/>
    </source>
</evidence>
<feature type="domain" description="CusB-like beta-barrel" evidence="8">
    <location>
        <begin position="268"/>
        <end position="342"/>
    </location>
</feature>
<feature type="compositionally biased region" description="Polar residues" evidence="3">
    <location>
        <begin position="493"/>
        <end position="506"/>
    </location>
</feature>
<dbReference type="InterPro" id="IPR058790">
    <property type="entry name" value="BSH_CusB"/>
</dbReference>
<dbReference type="Pfam" id="PF25919">
    <property type="entry name" value="BSH_CusB"/>
    <property type="match status" value="1"/>
</dbReference>
<evidence type="ECO:0000256" key="4">
    <source>
        <dbReference type="SAM" id="SignalP"/>
    </source>
</evidence>
<evidence type="ECO:0000313" key="10">
    <source>
        <dbReference type="Proteomes" id="UP001320119"/>
    </source>
</evidence>
<dbReference type="Gene3D" id="2.40.420.20">
    <property type="match status" value="1"/>
</dbReference>
<dbReference type="Pfam" id="PF19335">
    <property type="entry name" value="HMBD"/>
    <property type="match status" value="2"/>
</dbReference>
<feature type="domain" description="CusB-like barrel-sandwich hybrid" evidence="7">
    <location>
        <begin position="146"/>
        <end position="262"/>
    </location>
</feature>
<feature type="signal peptide" evidence="4">
    <location>
        <begin position="1"/>
        <end position="21"/>
    </location>
</feature>
<dbReference type="RefSeq" id="WP_236982639.1">
    <property type="nucleotide sequence ID" value="NZ_AP023086.1"/>
</dbReference>
<proteinExistence type="inferred from homology"/>
<evidence type="ECO:0000256" key="1">
    <source>
        <dbReference type="ARBA" id="ARBA00009477"/>
    </source>
</evidence>
<dbReference type="GO" id="GO:0015679">
    <property type="term" value="P:plasma membrane copper ion transport"/>
    <property type="evidence" value="ECO:0007669"/>
    <property type="project" value="TreeGrafter"/>
</dbReference>
<evidence type="ECO:0000259" key="8">
    <source>
        <dbReference type="Pfam" id="PF25954"/>
    </source>
</evidence>
<reference evidence="9 10" key="1">
    <citation type="journal article" date="2022" name="IScience">
        <title>An ultrasensitive nanofiber-based assay for enzymatic hydrolysis and deep-sea microbial degradation of cellulose.</title>
        <authorList>
            <person name="Tsudome M."/>
            <person name="Tachioka M."/>
            <person name="Miyazaki M."/>
            <person name="Uchimura K."/>
            <person name="Tsuda M."/>
            <person name="Takaki Y."/>
            <person name="Deguchi S."/>
        </authorList>
    </citation>
    <scope>NUCLEOTIDE SEQUENCE [LARGE SCALE GENOMIC DNA]</scope>
    <source>
        <strain evidence="9 10">GE09</strain>
    </source>
</reference>
<dbReference type="GO" id="GO:0030288">
    <property type="term" value="C:outer membrane-bounded periplasmic space"/>
    <property type="evidence" value="ECO:0007669"/>
    <property type="project" value="TreeGrafter"/>
</dbReference>
<keyword evidence="4" id="KW-0732">Signal</keyword>
<keyword evidence="2" id="KW-0813">Transport</keyword>
<keyword evidence="10" id="KW-1185">Reference proteome</keyword>
<dbReference type="KEGG" id="marq:MARGE09_P2559"/>
<accession>A0AAN2BKR8</accession>
<dbReference type="Pfam" id="PF25869">
    <property type="entry name" value="3HB_CusB"/>
    <property type="match status" value="1"/>
</dbReference>
<dbReference type="SUPFAM" id="SSF111369">
    <property type="entry name" value="HlyD-like secretion proteins"/>
    <property type="match status" value="1"/>
</dbReference>
<dbReference type="FunFam" id="2.40.30.170:FF:000010">
    <property type="entry name" value="Efflux RND transporter periplasmic adaptor subunit"/>
    <property type="match status" value="1"/>
</dbReference>
<sequence>MNKSTLLIIGTALVASTFMLGRCSVNTPSDAPASSLGGPAANATPPSVAPVQTQVWTCAMHPQIQQSTAGQCPICGMDLIPTQNPQATDDTPLAKNNHSNGRHTLSLSENARALADIQTSPVERRFPEAKVRLVGKLDYDETLIKSLSARFPMRIDELYVSFVGVPVKQGQHLARIYSPELRSAQSELISATKRYDNNSTLVKSAKEKLRLWGLLPDQINAIIKRGTALDEFELKAPISGVVTQKNVNTGDYLQTGQSLFTIVDMHNLWLRLEAYESDLAWLRLGQAVSFTVEAYPGEVFEGKITFINPEIDRKTRTVSIRVNVPNEHQKLKPGMFSKAIVRSQIALAGKVYSPELMGKWISPMHPEIIKDTAGQCDICGMDLVPVEQLGYLANIDHNAPLVVPASAALRTGKRAVVYVQINASSGPVFEGREINLGPRAGDVFIVNSGLHEGERVVTHGAFKIDSALQIQAKPSMMNPSQHNHGHNHLHAAPQSSNPLHVSPAKTSTGQLDAAALDAKTIQQLMPLYFALQTALATDDLPHAKQQLAAMQPISQTLPSLYQLIDKMQNSHTLDQIRLPHFETLSHYLLQGVNLHNQSFNYPIYQMYCPMAHPDRGANWLQKKPALQNPYFGEAMLKCGETKAQLTAGNDQTGNTDE</sequence>
<organism evidence="9 10">
    <name type="scientific">Marinagarivorans cellulosilyticus</name>
    <dbReference type="NCBI Taxonomy" id="2721545"/>
    <lineage>
        <taxon>Bacteria</taxon>
        <taxon>Pseudomonadati</taxon>
        <taxon>Pseudomonadota</taxon>
        <taxon>Gammaproteobacteria</taxon>
        <taxon>Cellvibrionales</taxon>
        <taxon>Cellvibrionaceae</taxon>
        <taxon>Marinagarivorans</taxon>
    </lineage>
</organism>
<dbReference type="Proteomes" id="UP001320119">
    <property type="component" value="Chromosome"/>
</dbReference>
<evidence type="ECO:0000256" key="2">
    <source>
        <dbReference type="ARBA" id="ARBA00022448"/>
    </source>
</evidence>
<dbReference type="AlphaFoldDB" id="A0AAN2BKR8"/>
<evidence type="ECO:0000313" key="9">
    <source>
        <dbReference type="EMBL" id="BCD98358.1"/>
    </source>
</evidence>
<dbReference type="Gene3D" id="2.40.30.170">
    <property type="match status" value="1"/>
</dbReference>
<dbReference type="EMBL" id="AP023086">
    <property type="protein sequence ID" value="BCD98358.1"/>
    <property type="molecule type" value="Genomic_DNA"/>
</dbReference>
<dbReference type="Gene3D" id="2.40.50.100">
    <property type="match status" value="1"/>
</dbReference>
<dbReference type="GO" id="GO:0046914">
    <property type="term" value="F:transition metal ion binding"/>
    <property type="evidence" value="ECO:0007669"/>
    <property type="project" value="TreeGrafter"/>
</dbReference>
<name>A0AAN2BKR8_9GAMM</name>